<evidence type="ECO:0000313" key="1">
    <source>
        <dbReference type="EMBL" id="MBB4051718.1"/>
    </source>
</evidence>
<dbReference type="RefSeq" id="WP_183310443.1">
    <property type="nucleotide sequence ID" value="NZ_JACIEW010000002.1"/>
</dbReference>
<keyword evidence="2" id="KW-1185">Reference proteome</keyword>
<dbReference type="Proteomes" id="UP000547011">
    <property type="component" value="Unassembled WGS sequence"/>
</dbReference>
<gene>
    <name evidence="1" type="ORF">GGR20_001354</name>
</gene>
<reference evidence="1 2" key="1">
    <citation type="submission" date="2020-08" db="EMBL/GenBank/DDBJ databases">
        <title>Genomic Encyclopedia of Type Strains, Phase IV (KMG-IV): sequencing the most valuable type-strain genomes for metagenomic binning, comparative biology and taxonomic classification.</title>
        <authorList>
            <person name="Goeker M."/>
        </authorList>
    </citation>
    <scope>NUCLEOTIDE SEQUENCE [LARGE SCALE GENOMIC DNA]</scope>
    <source>
        <strain evidence="1 2">DSM 23447</strain>
    </source>
</reference>
<organism evidence="1 2">
    <name type="scientific">Devosia subaequoris</name>
    <dbReference type="NCBI Taxonomy" id="395930"/>
    <lineage>
        <taxon>Bacteria</taxon>
        <taxon>Pseudomonadati</taxon>
        <taxon>Pseudomonadota</taxon>
        <taxon>Alphaproteobacteria</taxon>
        <taxon>Hyphomicrobiales</taxon>
        <taxon>Devosiaceae</taxon>
        <taxon>Devosia</taxon>
    </lineage>
</organism>
<sequence>MTSLITPERELRAYLRQDLSCFVEKAFDTLEPSTTYEHNWHIDHLCWHLSRVAAGDCTRLLINVPPRSMKSITASIAFPAWLLGHEPSKRIMCVSFSDDFARKLSVDTRTLLQTEWYQRTFPRMRLASKRPRNTELTTTEHGYRFAAGNGGSVLGRGADLIIVDDPIKRIVRHQRPWHRIGFDR</sequence>
<proteinExistence type="predicted"/>
<accession>A0A7W6NB94</accession>
<comment type="caution">
    <text evidence="1">The sequence shown here is derived from an EMBL/GenBank/DDBJ whole genome shotgun (WGS) entry which is preliminary data.</text>
</comment>
<evidence type="ECO:0008006" key="3">
    <source>
        <dbReference type="Google" id="ProtNLM"/>
    </source>
</evidence>
<protein>
    <recommendedName>
        <fullName evidence="3">Terminase</fullName>
    </recommendedName>
</protein>
<dbReference type="EMBL" id="JACIEW010000002">
    <property type="protein sequence ID" value="MBB4051718.1"/>
    <property type="molecule type" value="Genomic_DNA"/>
</dbReference>
<evidence type="ECO:0000313" key="2">
    <source>
        <dbReference type="Proteomes" id="UP000547011"/>
    </source>
</evidence>
<dbReference type="Gene3D" id="3.40.50.300">
    <property type="entry name" value="P-loop containing nucleotide triphosphate hydrolases"/>
    <property type="match status" value="1"/>
</dbReference>
<name>A0A7W6NB94_9HYPH</name>
<dbReference type="InterPro" id="IPR027417">
    <property type="entry name" value="P-loop_NTPase"/>
</dbReference>
<dbReference type="AlphaFoldDB" id="A0A7W6NB94"/>